<keyword evidence="5" id="KW-0547">Nucleotide-binding</keyword>
<feature type="region of interest" description="Disordered" evidence="12">
    <location>
        <begin position="63"/>
        <end position="82"/>
    </location>
</feature>
<dbReference type="PROSITE" id="PS51032">
    <property type="entry name" value="AP2_ERF"/>
    <property type="match status" value="1"/>
</dbReference>
<dbReference type="InterPro" id="IPR027417">
    <property type="entry name" value="P-loop_NTPase"/>
</dbReference>
<dbReference type="GO" id="GO:0043531">
    <property type="term" value="F:ADP binding"/>
    <property type="evidence" value="ECO:0007669"/>
    <property type="project" value="InterPro"/>
</dbReference>
<dbReference type="GO" id="GO:0009626">
    <property type="term" value="P:plant-type hypersensitive response"/>
    <property type="evidence" value="ECO:0007669"/>
    <property type="project" value="UniProtKB-ARBA"/>
</dbReference>
<evidence type="ECO:0000256" key="2">
    <source>
        <dbReference type="ARBA" id="ARBA00008894"/>
    </source>
</evidence>
<comment type="caution">
    <text evidence="14">The sequence shown here is derived from an EMBL/GenBank/DDBJ whole genome shotgun (WGS) entry which is preliminary data.</text>
</comment>
<evidence type="ECO:0000256" key="7">
    <source>
        <dbReference type="ARBA" id="ARBA00023015"/>
    </source>
</evidence>
<evidence type="ECO:0000256" key="1">
    <source>
        <dbReference type="ARBA" id="ARBA00004123"/>
    </source>
</evidence>
<evidence type="ECO:0000256" key="9">
    <source>
        <dbReference type="ARBA" id="ARBA00023125"/>
    </source>
</evidence>
<dbReference type="Gene3D" id="3.80.10.10">
    <property type="entry name" value="Ribonuclease Inhibitor"/>
    <property type="match status" value="1"/>
</dbReference>
<dbReference type="Pfam" id="PF23598">
    <property type="entry name" value="LRR_14"/>
    <property type="match status" value="1"/>
</dbReference>
<dbReference type="CDD" id="cd00018">
    <property type="entry name" value="AP2"/>
    <property type="match status" value="1"/>
</dbReference>
<keyword evidence="4" id="KW-0677">Repeat</keyword>
<feature type="compositionally biased region" description="Low complexity" evidence="12">
    <location>
        <begin position="1022"/>
        <end position="1032"/>
    </location>
</feature>
<dbReference type="Gene3D" id="3.30.730.10">
    <property type="entry name" value="AP2/ERF domain"/>
    <property type="match status" value="1"/>
</dbReference>
<dbReference type="Pfam" id="PF00847">
    <property type="entry name" value="AP2"/>
    <property type="match status" value="1"/>
</dbReference>
<comment type="subcellular location">
    <subcellularLocation>
        <location evidence="1">Nucleus</location>
    </subcellularLocation>
</comment>
<dbReference type="InterPro" id="IPR036955">
    <property type="entry name" value="AP2/ERF_dom_sf"/>
</dbReference>
<dbReference type="InterPro" id="IPR032675">
    <property type="entry name" value="LRR_dom_sf"/>
</dbReference>
<keyword evidence="10" id="KW-0804">Transcription</keyword>
<dbReference type="InterPro" id="IPR055414">
    <property type="entry name" value="LRR_R13L4/SHOC2-like"/>
</dbReference>
<protein>
    <submittedName>
        <fullName evidence="14">Putative late blight resistance protein-like protein R1B-17</fullName>
    </submittedName>
</protein>
<dbReference type="Gene3D" id="1.10.8.430">
    <property type="entry name" value="Helical domain of apoptotic protease-activating factors"/>
    <property type="match status" value="1"/>
</dbReference>
<keyword evidence="6" id="KW-0611">Plant defense</keyword>
<keyword evidence="15" id="KW-1185">Reference proteome</keyword>
<organism evidence="14 15">
    <name type="scientific">Dichanthelium oligosanthes</name>
    <dbReference type="NCBI Taxonomy" id="888268"/>
    <lineage>
        <taxon>Eukaryota</taxon>
        <taxon>Viridiplantae</taxon>
        <taxon>Streptophyta</taxon>
        <taxon>Embryophyta</taxon>
        <taxon>Tracheophyta</taxon>
        <taxon>Spermatophyta</taxon>
        <taxon>Magnoliopsida</taxon>
        <taxon>Liliopsida</taxon>
        <taxon>Poales</taxon>
        <taxon>Poaceae</taxon>
        <taxon>PACMAD clade</taxon>
        <taxon>Panicoideae</taxon>
        <taxon>Panicodae</taxon>
        <taxon>Paniceae</taxon>
        <taxon>Dichantheliinae</taxon>
        <taxon>Dichanthelium</taxon>
    </lineage>
</organism>
<evidence type="ECO:0000313" key="15">
    <source>
        <dbReference type="Proteomes" id="UP000095767"/>
    </source>
</evidence>
<keyword evidence="11" id="KW-0539">Nucleus</keyword>
<dbReference type="Pfam" id="PF18052">
    <property type="entry name" value="Rx_N"/>
    <property type="match status" value="1"/>
</dbReference>
<feature type="region of interest" description="Disordered" evidence="12">
    <location>
        <begin position="1162"/>
        <end position="1263"/>
    </location>
</feature>
<dbReference type="SUPFAM" id="SSF52540">
    <property type="entry name" value="P-loop containing nucleoside triphosphate hydrolases"/>
    <property type="match status" value="1"/>
</dbReference>
<dbReference type="InterPro" id="IPR002182">
    <property type="entry name" value="NB-ARC"/>
</dbReference>
<name>A0A1E5UY60_9POAL</name>
<dbReference type="AlphaFoldDB" id="A0A1E5UY60"/>
<dbReference type="GO" id="GO:0042742">
    <property type="term" value="P:defense response to bacterium"/>
    <property type="evidence" value="ECO:0007669"/>
    <property type="project" value="UniProtKB-ARBA"/>
</dbReference>
<dbReference type="PANTHER" id="PTHR23155">
    <property type="entry name" value="DISEASE RESISTANCE PROTEIN RP"/>
    <property type="match status" value="1"/>
</dbReference>
<keyword evidence="7" id="KW-0805">Transcription regulation</keyword>
<evidence type="ECO:0000256" key="11">
    <source>
        <dbReference type="ARBA" id="ARBA00023242"/>
    </source>
</evidence>
<dbReference type="InterPro" id="IPR016177">
    <property type="entry name" value="DNA-bd_dom_sf"/>
</dbReference>
<keyword evidence="3" id="KW-0433">Leucine-rich repeat</keyword>
<feature type="compositionally biased region" description="Basic residues" evidence="12">
    <location>
        <begin position="69"/>
        <end position="79"/>
    </location>
</feature>
<evidence type="ECO:0000259" key="13">
    <source>
        <dbReference type="PROSITE" id="PS51032"/>
    </source>
</evidence>
<feature type="region of interest" description="Disordered" evidence="12">
    <location>
        <begin position="974"/>
        <end position="1046"/>
    </location>
</feature>
<dbReference type="Proteomes" id="UP000095767">
    <property type="component" value="Unassembled WGS sequence"/>
</dbReference>
<dbReference type="InterPro" id="IPR042197">
    <property type="entry name" value="Apaf_helical"/>
</dbReference>
<evidence type="ECO:0000256" key="10">
    <source>
        <dbReference type="ARBA" id="ARBA00023163"/>
    </source>
</evidence>
<evidence type="ECO:0000256" key="8">
    <source>
        <dbReference type="ARBA" id="ARBA00023054"/>
    </source>
</evidence>
<dbReference type="SMART" id="SM00380">
    <property type="entry name" value="AP2"/>
    <property type="match status" value="1"/>
</dbReference>
<dbReference type="GO" id="GO:0003700">
    <property type="term" value="F:DNA-binding transcription factor activity"/>
    <property type="evidence" value="ECO:0007669"/>
    <property type="project" value="InterPro"/>
</dbReference>
<evidence type="ECO:0000256" key="5">
    <source>
        <dbReference type="ARBA" id="ARBA00022741"/>
    </source>
</evidence>
<dbReference type="STRING" id="888268.A0A1E5UY60"/>
<dbReference type="PRINTS" id="PR00364">
    <property type="entry name" value="DISEASERSIST"/>
</dbReference>
<dbReference type="GO" id="GO:0002758">
    <property type="term" value="P:innate immune response-activating signaling pathway"/>
    <property type="evidence" value="ECO:0007669"/>
    <property type="project" value="UniProtKB-ARBA"/>
</dbReference>
<reference evidence="14 15" key="1">
    <citation type="submission" date="2016-09" db="EMBL/GenBank/DDBJ databases">
        <title>The draft genome of Dichanthelium oligosanthes: A C3 panicoid grass species.</title>
        <authorList>
            <person name="Studer A.J."/>
            <person name="Schnable J.C."/>
            <person name="Brutnell T.P."/>
        </authorList>
    </citation>
    <scope>NUCLEOTIDE SEQUENCE [LARGE SCALE GENOMIC DNA]</scope>
    <source>
        <strain evidence="15">cv. Kellogg 1175</strain>
        <tissue evidence="14">Leaf</tissue>
    </source>
</reference>
<dbReference type="InterPro" id="IPR041118">
    <property type="entry name" value="Rx_N"/>
</dbReference>
<evidence type="ECO:0000256" key="4">
    <source>
        <dbReference type="ARBA" id="ARBA00022737"/>
    </source>
</evidence>
<dbReference type="Gene3D" id="1.20.5.4130">
    <property type="match status" value="1"/>
</dbReference>
<dbReference type="FunFam" id="1.10.10.10:FF:000322">
    <property type="entry name" value="Probable disease resistance protein At1g63360"/>
    <property type="match status" value="1"/>
</dbReference>
<feature type="compositionally biased region" description="Low complexity" evidence="12">
    <location>
        <begin position="974"/>
        <end position="990"/>
    </location>
</feature>
<dbReference type="Pfam" id="PF23559">
    <property type="entry name" value="WHD_DRP"/>
    <property type="match status" value="1"/>
</dbReference>
<feature type="domain" description="AP2/ERF" evidence="13">
    <location>
        <begin position="1056"/>
        <end position="1113"/>
    </location>
</feature>
<dbReference type="SUPFAM" id="SSF54171">
    <property type="entry name" value="DNA-binding domain"/>
    <property type="match status" value="1"/>
</dbReference>
<proteinExistence type="inferred from homology"/>
<evidence type="ECO:0000256" key="3">
    <source>
        <dbReference type="ARBA" id="ARBA00022614"/>
    </source>
</evidence>
<evidence type="ECO:0000313" key="14">
    <source>
        <dbReference type="EMBL" id="OEL17810.1"/>
    </source>
</evidence>
<dbReference type="FunFam" id="3.30.730.10:FF:000001">
    <property type="entry name" value="Ethylene-responsive transcription factor 2"/>
    <property type="match status" value="1"/>
</dbReference>
<dbReference type="InterPro" id="IPR001471">
    <property type="entry name" value="AP2/ERF_dom"/>
</dbReference>
<keyword evidence="9" id="KW-0238">DNA-binding</keyword>
<dbReference type="OrthoDB" id="676979at2759"/>
<gene>
    <name evidence="14" type="ORF">BAE44_0021171</name>
</gene>
<dbReference type="Gene3D" id="3.40.50.300">
    <property type="entry name" value="P-loop containing nucleotide triphosphate hydrolases"/>
    <property type="match status" value="1"/>
</dbReference>
<dbReference type="GO" id="GO:0005634">
    <property type="term" value="C:nucleus"/>
    <property type="evidence" value="ECO:0007669"/>
    <property type="project" value="UniProtKB-SubCell"/>
</dbReference>
<accession>A0A1E5UY60</accession>
<dbReference type="Pfam" id="PF00931">
    <property type="entry name" value="NB-ARC"/>
    <property type="match status" value="1"/>
</dbReference>
<keyword evidence="8" id="KW-0175">Coiled coil</keyword>
<dbReference type="PRINTS" id="PR00367">
    <property type="entry name" value="ETHRSPELEMNT"/>
</dbReference>
<dbReference type="SUPFAM" id="SSF52058">
    <property type="entry name" value="L domain-like"/>
    <property type="match status" value="1"/>
</dbReference>
<evidence type="ECO:0000256" key="6">
    <source>
        <dbReference type="ARBA" id="ARBA00022821"/>
    </source>
</evidence>
<sequence length="1263" mass="141413">MRSRSIIKRDLEEIIAILKGSASDSKLEDHAMMVSCWTKEVRELSYDIEDFVDQYEHAVVARSRSGPTPRRKMTRRPRSKTTPLGLHEKLRRRLWMANKLREFSLRTQEALQRHGIYSLGGISGTAFSSTSTDVSSSSSWHTAPFEDDDVHVGIDLSMNKLEEWLTTVQDGEQQKLNVVSIVGFGGVGKTTLANKLYQKIGWQFECRAFLRTSRKPDMRKIFISMLSQVRPHQPPDNWKVHSLISSIRTHLQDKRYLIVIDNLWATSTWDIIKCALPDGNNCSRILITTEIEDLAMQSPGIDSKYVFKMKPLSEDDSRKLFFSTLFGPQGTCPPELRDASYEIIRRCGGLPLAIVTIASVLASQMGRQDQWGYVNKSLGCSLMTNRTFDGLKDILSLSYYNLPQHLKACLLYMSLYQDDNIIWKDDLVNQWIAEGFFCATEGQDKQEISRAYFDELVSRKMILPVDRNDNGEVLSCVVHHMVLDLIITYKSLSENFVTAIHHSQATTTTLADKVRRLSLHFGNAEDAMPPTNMRLSQVRTLAFFGVFKCMPSIVEFRLLQVLILHFWGDNDSIILDLTRITELFRLRYLKVSSNVTLELQTQMRGLQSLETLTIDARISAVPTDIVHLPGLLHLKLPAETNLPSGIGQVTSLRTLGYFDLIGNSLENLQSLSKLTNLQDLQLACCTAQEPENVKDKMELLLGSILGELRNLRSLTVVRVVSYGNSLDAAGATSMRATASSDGFSSVFFPLTLLESCRFSQRIWIFSCLPKCFGQPNLRILKIGLNKIVRDDVDVLRGLPALAVLSLYVHTKPAERIVIGKVGFSVLKYFKFKCCDPWLKFEVEAMPNLRKLELGFNAHRADHSSTIPVGIEHLTSLKEVWAKIGGAGSEVSHRKAAELALRDAIGVDARCLRVTIECVNQTIGCTENQSSITREAEYGCSEQHEIDEDDFDQLDEYVEEESDEDYGEIVDSKLPLLLPSTPPGAATSAAAQDIRKGRSRGGGSSSVASVTQAPQGEYRPSSEESAPAAAAKVQQEEEETLTKELQQPSKNLVPRRQYRGVRMRKWGKWVAEIREPHKRTRIWLGSYSTPVAAARAYDTAVFYLRGRSARLNFPDEIPALELPEGETRGPDGGTLLSAASIRKKAIEVGSRVDALHTGMMVRPHGEQQKQHHHLPQLQQQYAEKQPAAWSGRAWASSPESSDDDAVDALQTGTIAPPREAEVTPPRQSPLQRPAKRMAAWRSGANNPDVPWAEWAPCPVSSDTE</sequence>
<dbReference type="InterPro" id="IPR044974">
    <property type="entry name" value="Disease_R_plants"/>
</dbReference>
<dbReference type="EMBL" id="LWDX02058672">
    <property type="protein sequence ID" value="OEL17810.1"/>
    <property type="molecule type" value="Genomic_DNA"/>
</dbReference>
<dbReference type="PANTHER" id="PTHR23155:SF1094">
    <property type="entry name" value="OS11G0686400 PROTEIN"/>
    <property type="match status" value="1"/>
</dbReference>
<dbReference type="InterPro" id="IPR058922">
    <property type="entry name" value="WHD_DRP"/>
</dbReference>
<comment type="similarity">
    <text evidence="2">Belongs to the disease resistance NB-LRR family.</text>
</comment>
<dbReference type="GO" id="GO:0003677">
    <property type="term" value="F:DNA binding"/>
    <property type="evidence" value="ECO:0007669"/>
    <property type="project" value="UniProtKB-KW"/>
</dbReference>
<evidence type="ECO:0000256" key="12">
    <source>
        <dbReference type="SAM" id="MobiDB-lite"/>
    </source>
</evidence>